<dbReference type="InterPro" id="IPR011010">
    <property type="entry name" value="DNA_brk_join_enz"/>
</dbReference>
<dbReference type="GO" id="GO:0006310">
    <property type="term" value="P:DNA recombination"/>
    <property type="evidence" value="ECO:0007669"/>
    <property type="project" value="UniProtKB-KW"/>
</dbReference>
<dbReference type="Gene3D" id="1.10.443.10">
    <property type="entry name" value="Intergrase catalytic core"/>
    <property type="match status" value="1"/>
</dbReference>
<dbReference type="AlphaFoldDB" id="A0A1I4L771"/>
<name>A0A1I4L771_9HYPH</name>
<keyword evidence="1" id="KW-0233">DNA recombination</keyword>
<dbReference type="EMBL" id="FOSV01000028">
    <property type="protein sequence ID" value="SFL86888.1"/>
    <property type="molecule type" value="Genomic_DNA"/>
</dbReference>
<dbReference type="GO" id="GO:0003677">
    <property type="term" value="F:DNA binding"/>
    <property type="evidence" value="ECO:0007669"/>
    <property type="project" value="InterPro"/>
</dbReference>
<evidence type="ECO:0000313" key="2">
    <source>
        <dbReference type="EMBL" id="SFL86888.1"/>
    </source>
</evidence>
<dbReference type="InterPro" id="IPR013762">
    <property type="entry name" value="Integrase-like_cat_sf"/>
</dbReference>
<organism evidence="2 3">
    <name type="scientific">Methylorubrum salsuginis</name>
    <dbReference type="NCBI Taxonomy" id="414703"/>
    <lineage>
        <taxon>Bacteria</taxon>
        <taxon>Pseudomonadati</taxon>
        <taxon>Pseudomonadota</taxon>
        <taxon>Alphaproteobacteria</taxon>
        <taxon>Hyphomicrobiales</taxon>
        <taxon>Methylobacteriaceae</taxon>
        <taxon>Methylorubrum</taxon>
    </lineage>
</organism>
<sequence length="84" mass="9169">MCSILERDRRGLVVHLRRSKTDQAGKGQTIAVLYSKLKVPAAVDAWFESSGITEGPVFRGCDRGRLKAGWAVPVTRGRISVASK</sequence>
<keyword evidence="3" id="KW-1185">Reference proteome</keyword>
<gene>
    <name evidence="2" type="ORF">SAMN04488125_1288</name>
</gene>
<dbReference type="Proteomes" id="UP000198804">
    <property type="component" value="Unassembled WGS sequence"/>
</dbReference>
<evidence type="ECO:0000256" key="1">
    <source>
        <dbReference type="ARBA" id="ARBA00023172"/>
    </source>
</evidence>
<proteinExistence type="predicted"/>
<evidence type="ECO:0000313" key="3">
    <source>
        <dbReference type="Proteomes" id="UP000198804"/>
    </source>
</evidence>
<protein>
    <submittedName>
        <fullName evidence="2">Uncharacterized protein</fullName>
    </submittedName>
</protein>
<reference evidence="3" key="1">
    <citation type="submission" date="2016-10" db="EMBL/GenBank/DDBJ databases">
        <authorList>
            <person name="Varghese N."/>
            <person name="Submissions S."/>
        </authorList>
    </citation>
    <scope>NUCLEOTIDE SEQUENCE [LARGE SCALE GENOMIC DNA]</scope>
    <source>
        <strain evidence="3">CGMCC 1.6474</strain>
    </source>
</reference>
<accession>A0A1I4L771</accession>
<dbReference type="GO" id="GO:0015074">
    <property type="term" value="P:DNA integration"/>
    <property type="evidence" value="ECO:0007669"/>
    <property type="project" value="InterPro"/>
</dbReference>
<dbReference type="SUPFAM" id="SSF56349">
    <property type="entry name" value="DNA breaking-rejoining enzymes"/>
    <property type="match status" value="1"/>
</dbReference>